<dbReference type="Proteomes" id="UP000499080">
    <property type="component" value="Unassembled WGS sequence"/>
</dbReference>
<gene>
    <name evidence="2" type="ORF">AVEN_137610_1</name>
</gene>
<reference evidence="2 3" key="1">
    <citation type="journal article" date="2019" name="Sci. Rep.">
        <title>Orb-weaving spider Araneus ventricosus genome elucidates the spidroin gene catalogue.</title>
        <authorList>
            <person name="Kono N."/>
            <person name="Nakamura H."/>
            <person name="Ohtoshi R."/>
            <person name="Moran D.A.P."/>
            <person name="Shinohara A."/>
            <person name="Yoshida Y."/>
            <person name="Fujiwara M."/>
            <person name="Mori M."/>
            <person name="Tomita M."/>
            <person name="Arakawa K."/>
        </authorList>
    </citation>
    <scope>NUCLEOTIDE SEQUENCE [LARGE SCALE GENOMIC DNA]</scope>
</reference>
<accession>A0A4Y2CV91</accession>
<proteinExistence type="predicted"/>
<keyword evidence="3" id="KW-1185">Reference proteome</keyword>
<dbReference type="AlphaFoldDB" id="A0A4Y2CV91"/>
<dbReference type="EMBL" id="BGPR01000246">
    <property type="protein sequence ID" value="GBM07737.1"/>
    <property type="molecule type" value="Genomic_DNA"/>
</dbReference>
<organism evidence="2 3">
    <name type="scientific">Araneus ventricosus</name>
    <name type="common">Orbweaver spider</name>
    <name type="synonym">Epeira ventricosa</name>
    <dbReference type="NCBI Taxonomy" id="182803"/>
    <lineage>
        <taxon>Eukaryota</taxon>
        <taxon>Metazoa</taxon>
        <taxon>Ecdysozoa</taxon>
        <taxon>Arthropoda</taxon>
        <taxon>Chelicerata</taxon>
        <taxon>Arachnida</taxon>
        <taxon>Araneae</taxon>
        <taxon>Araneomorphae</taxon>
        <taxon>Entelegynae</taxon>
        <taxon>Araneoidea</taxon>
        <taxon>Araneidae</taxon>
        <taxon>Araneus</taxon>
    </lineage>
</organism>
<name>A0A4Y2CV91_ARAVE</name>
<protein>
    <submittedName>
        <fullName evidence="2">Uncharacterized protein</fullName>
    </submittedName>
</protein>
<sequence>MIGMGRWNSEDCQTRVKWFKVRRQKEEILDMKVCPFLAMPGGSASLKNAPYCGSTPESRGKNTPAGLAYFIFSACSDIGRGGLVVRCRPRSGMVPGSKPDASEDPLCIGPVAR</sequence>
<evidence type="ECO:0000313" key="3">
    <source>
        <dbReference type="Proteomes" id="UP000499080"/>
    </source>
</evidence>
<evidence type="ECO:0000313" key="2">
    <source>
        <dbReference type="EMBL" id="GBM07737.1"/>
    </source>
</evidence>
<evidence type="ECO:0000256" key="1">
    <source>
        <dbReference type="SAM" id="MobiDB-lite"/>
    </source>
</evidence>
<comment type="caution">
    <text evidence="2">The sequence shown here is derived from an EMBL/GenBank/DDBJ whole genome shotgun (WGS) entry which is preliminary data.</text>
</comment>
<feature type="region of interest" description="Disordered" evidence="1">
    <location>
        <begin position="92"/>
        <end position="113"/>
    </location>
</feature>